<dbReference type="EMBL" id="AZYO01000088">
    <property type="protein sequence ID" value="KOS53896.1"/>
    <property type="molecule type" value="Genomic_DNA"/>
</dbReference>
<name>A0A0M8PD05_RHORH</name>
<sequence length="110" mass="11958">MAEGLRLDPQTIDEIVALCDTMLETLREAAQQASELADAPSFGGFASAQALRAGFVRKARGTPASLYERLEQYQAVLTDMRTTFAAGGEGFLAAEYDWAERLRAANQDVL</sequence>
<proteinExistence type="predicted"/>
<dbReference type="AlphaFoldDB" id="A0A0M8PD05"/>
<dbReference type="Proteomes" id="UP000037712">
    <property type="component" value="Unassembled WGS sequence"/>
</dbReference>
<dbReference type="PATRIC" id="fig|1441923.3.peg.5001"/>
<accession>A0A0M8PD05</accession>
<gene>
    <name evidence="1" type="ORF">Z051_23015</name>
</gene>
<evidence type="ECO:0000313" key="2">
    <source>
        <dbReference type="Proteomes" id="UP000037712"/>
    </source>
</evidence>
<comment type="caution">
    <text evidence="1">The sequence shown here is derived from an EMBL/GenBank/DDBJ whole genome shotgun (WGS) entry which is preliminary data.</text>
</comment>
<protein>
    <submittedName>
        <fullName evidence="1">Uncharacterized protein</fullName>
    </submittedName>
</protein>
<organism evidence="1 2">
    <name type="scientific">Rhodococcus rhodochrous KG-21</name>
    <dbReference type="NCBI Taxonomy" id="1441923"/>
    <lineage>
        <taxon>Bacteria</taxon>
        <taxon>Bacillati</taxon>
        <taxon>Actinomycetota</taxon>
        <taxon>Actinomycetes</taxon>
        <taxon>Mycobacteriales</taxon>
        <taxon>Nocardiaceae</taxon>
        <taxon>Rhodococcus</taxon>
    </lineage>
</organism>
<evidence type="ECO:0000313" key="1">
    <source>
        <dbReference type="EMBL" id="KOS53896.1"/>
    </source>
</evidence>
<dbReference type="RefSeq" id="WP_054374717.1">
    <property type="nucleotide sequence ID" value="NZ_AZYO01000088.1"/>
</dbReference>
<reference evidence="2" key="2">
    <citation type="submission" date="2015-01" db="EMBL/GenBank/DDBJ databases">
        <title>Draft genome sequence of potential hydrocarbon metabolising strain of Rhodococcus rhodochrous.</title>
        <authorList>
            <person name="Aggarwal R.K."/>
            <person name="Dawar C."/>
        </authorList>
    </citation>
    <scope>NUCLEOTIDE SEQUENCE [LARGE SCALE GENOMIC DNA]</scope>
    <source>
        <strain evidence="2">KG-21</strain>
    </source>
</reference>
<reference evidence="1 2" key="1">
    <citation type="journal article" date="2015" name="Genome Announc.">
        <title>Draft Genome Sequence of Rhodococcus rhodochrous Strain KG-21, a Soil Isolate from Oil Fields of Krishna-Godavari Basin, India.</title>
        <authorList>
            <person name="Dawar C."/>
            <person name="Aggarwal R.K."/>
        </authorList>
    </citation>
    <scope>NUCLEOTIDE SEQUENCE [LARGE SCALE GENOMIC DNA]</scope>
    <source>
        <strain evidence="1 2">KG-21</strain>
    </source>
</reference>